<keyword evidence="4" id="KW-1185">Reference proteome</keyword>
<keyword evidence="2" id="KW-0472">Membrane</keyword>
<sequence>MTFATTQTTEASGFALFFQQYGLLLMLLVLIVFMFWSSRRRAARAKVEQETKARQMVPGVKVLLQGGLYGTLVEFDAEDLSKAAHVELAPGFVVEVHSQAILRVVDPLEDAPAEDAVLSDAPAVESIDAEPAEPTTPLTGGTVPDADDKPKA</sequence>
<organism evidence="3 4">
    <name type="scientific">Microbacterium saccharophilum</name>
    <dbReference type="NCBI Taxonomy" id="1213358"/>
    <lineage>
        <taxon>Bacteria</taxon>
        <taxon>Bacillati</taxon>
        <taxon>Actinomycetota</taxon>
        <taxon>Actinomycetes</taxon>
        <taxon>Micrococcales</taxon>
        <taxon>Microbacteriaceae</taxon>
        <taxon>Microbacterium</taxon>
    </lineage>
</organism>
<evidence type="ECO:0000256" key="2">
    <source>
        <dbReference type="SAM" id="Phobius"/>
    </source>
</evidence>
<gene>
    <name evidence="3" type="ORF">FVP74_11130</name>
</gene>
<dbReference type="InterPro" id="IPR003849">
    <property type="entry name" value="Preprotein_translocase_YajC"/>
</dbReference>
<evidence type="ECO:0000256" key="1">
    <source>
        <dbReference type="SAM" id="MobiDB-lite"/>
    </source>
</evidence>
<accession>A0A5C8HT72</accession>
<dbReference type="EMBL" id="VRSX01000005">
    <property type="protein sequence ID" value="TXK09075.1"/>
    <property type="molecule type" value="Genomic_DNA"/>
</dbReference>
<keyword evidence="2" id="KW-0812">Transmembrane</keyword>
<feature type="region of interest" description="Disordered" evidence="1">
    <location>
        <begin position="119"/>
        <end position="152"/>
    </location>
</feature>
<dbReference type="RefSeq" id="WP_147050063.1">
    <property type="nucleotide sequence ID" value="NZ_BKAH01000004.1"/>
</dbReference>
<reference evidence="3 4" key="1">
    <citation type="submission" date="2019-08" db="EMBL/GenBank/DDBJ databases">
        <authorList>
            <person name="Dong K."/>
        </authorList>
    </citation>
    <scope>NUCLEOTIDE SEQUENCE [LARGE SCALE GENOMIC DNA]</scope>
    <source>
        <strain evidence="3 4">K-1</strain>
    </source>
</reference>
<name>A0A5C8HT72_9MICO</name>
<feature type="transmembrane region" description="Helical" evidence="2">
    <location>
        <begin position="12"/>
        <end position="36"/>
    </location>
</feature>
<dbReference type="OrthoDB" id="3267178at2"/>
<dbReference type="Pfam" id="PF02699">
    <property type="entry name" value="YajC"/>
    <property type="match status" value="1"/>
</dbReference>
<keyword evidence="2" id="KW-1133">Transmembrane helix</keyword>
<protein>
    <submittedName>
        <fullName evidence="3">Preprotein translocase subunit YajC</fullName>
    </submittedName>
</protein>
<dbReference type="SMART" id="SM01323">
    <property type="entry name" value="YajC"/>
    <property type="match status" value="1"/>
</dbReference>
<evidence type="ECO:0000313" key="4">
    <source>
        <dbReference type="Proteomes" id="UP000321949"/>
    </source>
</evidence>
<proteinExistence type="predicted"/>
<dbReference type="Proteomes" id="UP000321949">
    <property type="component" value="Unassembled WGS sequence"/>
</dbReference>
<evidence type="ECO:0000313" key="3">
    <source>
        <dbReference type="EMBL" id="TXK09075.1"/>
    </source>
</evidence>
<dbReference type="AlphaFoldDB" id="A0A5C8HT72"/>
<comment type="caution">
    <text evidence="3">The sequence shown here is derived from an EMBL/GenBank/DDBJ whole genome shotgun (WGS) entry which is preliminary data.</text>
</comment>